<feature type="transmembrane region" description="Helical" evidence="5">
    <location>
        <begin position="172"/>
        <end position="197"/>
    </location>
</feature>
<sequence length="426" mass="46165">MNLATDFPTLDDFGQDPIWLVVAKALAVFVFLVLNPLIAILLERKIMARMQTRLGPNRVGPKGILQSLADGVKLALKEGIIPTGVDKVIYLLAPIIAVVPAVMAFAVIPFGPMVSVFGHQTPLQLTDLPVGVLYVLAVTSVGVYGIVLAGWSSGSTYPLLGGLRSTAQVISYEIAMGLTFAAVFLDAATMSTSGIVAAQEHHWAVLLLLPSFVIYAISMVGETNRAPFDLPEAEGELVGGFHTEYSSLKFAMFMLAEYINMVTVSALATTLFLGGWQAPWPLSTFDWANSGWWPVLWFTLKVWAFLFVFIWLRTSLPRLRYDQFMNLGWKVLIPISLTWVMVVAIIRAAFAGEDAELTRALVSAGAGLVVTGLIAYAVWRLMRVPDISDPTLDSADPSAAPDEFDPMAGGFPVPPMPSTVRETTDA</sequence>
<feature type="transmembrane region" description="Helical" evidence="5">
    <location>
        <begin position="131"/>
        <end position="151"/>
    </location>
</feature>
<keyword evidence="3 5" id="KW-1133">Transmembrane helix</keyword>
<evidence type="ECO:0000313" key="9">
    <source>
        <dbReference type="Proteomes" id="UP001152308"/>
    </source>
</evidence>
<dbReference type="InterPro" id="IPR001694">
    <property type="entry name" value="NADH_UbQ_OxRdtase_su1/FPO"/>
</dbReference>
<comment type="similarity">
    <text evidence="5 6">Belongs to the complex I subunit 1 family.</text>
</comment>
<comment type="function">
    <text evidence="5">NDH-1 shuttles electrons from NADH, via FMN and iron-sulfur (Fe-S) centers, to quinones in the respiratory chain. The immediate electron acceptor for the enzyme in this species is believed to be ubiquinone. Couples the redox reaction to proton translocation (for every two electrons transferred, four hydrogen ions are translocated across the cytoplasmic membrane), and thus conserves the redox energy in a proton gradient. This subunit may bind ubiquinone.</text>
</comment>
<keyword evidence="2 5" id="KW-0812">Transmembrane</keyword>
<name>A0ABT6BY49_9ACTN</name>
<proteinExistence type="inferred from homology"/>
<dbReference type="Proteomes" id="UP001152308">
    <property type="component" value="Unassembled WGS sequence"/>
</dbReference>
<keyword evidence="5" id="KW-1003">Cell membrane</keyword>
<feature type="transmembrane region" description="Helical" evidence="5">
    <location>
        <begin position="291"/>
        <end position="312"/>
    </location>
</feature>
<evidence type="ECO:0000256" key="1">
    <source>
        <dbReference type="ARBA" id="ARBA00004141"/>
    </source>
</evidence>
<organism evidence="8 9">
    <name type="scientific">Gordonia hongkongensis</name>
    <dbReference type="NCBI Taxonomy" id="1701090"/>
    <lineage>
        <taxon>Bacteria</taxon>
        <taxon>Bacillati</taxon>
        <taxon>Actinomycetota</taxon>
        <taxon>Actinomycetes</taxon>
        <taxon>Mycobacteriales</taxon>
        <taxon>Gordoniaceae</taxon>
        <taxon>Gordonia</taxon>
    </lineage>
</organism>
<feature type="transmembrane region" description="Helical" evidence="5">
    <location>
        <begin position="18"/>
        <end position="42"/>
    </location>
</feature>
<dbReference type="InterPro" id="IPR018086">
    <property type="entry name" value="NADH_UbQ_OxRdtase_su1_CS"/>
</dbReference>
<reference evidence="8" key="1">
    <citation type="journal article" date="2022" name="Data Brief">
        <title>Draft genome sequence data of Gordonia hongkongensis strain EUFUS-Z928 isolated from the octocoral Eunicea fusca.</title>
        <authorList>
            <person name="Sanchez-Suarez J."/>
            <person name="Diaz L."/>
            <person name="Melo-Bolivar J."/>
            <person name="Villamil L."/>
        </authorList>
    </citation>
    <scope>NUCLEOTIDE SEQUENCE</scope>
    <source>
        <strain evidence="8">EUFUS-Z928</strain>
    </source>
</reference>
<evidence type="ECO:0000313" key="8">
    <source>
        <dbReference type="EMBL" id="MDF6102625.1"/>
    </source>
</evidence>
<accession>A0ABT6BY49</accession>
<keyword evidence="5" id="KW-0874">Quinone</keyword>
<reference evidence="8" key="2">
    <citation type="submission" date="2022-01" db="EMBL/GenBank/DDBJ databases">
        <authorList>
            <person name="Sanchez-Suarez J."/>
            <person name="Villamil L."/>
            <person name="Diaz L.E."/>
        </authorList>
    </citation>
    <scope>NUCLEOTIDE SEQUENCE</scope>
    <source>
        <strain evidence="8">EUFUS-Z928</strain>
    </source>
</reference>
<evidence type="ECO:0000256" key="7">
    <source>
        <dbReference type="SAM" id="MobiDB-lite"/>
    </source>
</evidence>
<keyword evidence="5 6" id="KW-0520">NAD</keyword>
<comment type="caution">
    <text evidence="8">The sequence shown here is derived from an EMBL/GenBank/DDBJ whole genome shotgun (WGS) entry which is preliminary data.</text>
</comment>
<feature type="transmembrane region" description="Helical" evidence="5">
    <location>
        <begin position="258"/>
        <end position="279"/>
    </location>
</feature>
<evidence type="ECO:0000256" key="3">
    <source>
        <dbReference type="ARBA" id="ARBA00022989"/>
    </source>
</evidence>
<comment type="subunit">
    <text evidence="5">NDH-1 is composed of 14 different subunits. Subunits NuoA, H, J, K, L, M, N constitute the membrane sector of the complex.</text>
</comment>
<keyword evidence="9" id="KW-1185">Reference proteome</keyword>
<comment type="catalytic activity">
    <reaction evidence="5">
        <text>a quinone + NADH + 5 H(+)(in) = a quinol + NAD(+) + 4 H(+)(out)</text>
        <dbReference type="Rhea" id="RHEA:57888"/>
        <dbReference type="ChEBI" id="CHEBI:15378"/>
        <dbReference type="ChEBI" id="CHEBI:24646"/>
        <dbReference type="ChEBI" id="CHEBI:57540"/>
        <dbReference type="ChEBI" id="CHEBI:57945"/>
        <dbReference type="ChEBI" id="CHEBI:132124"/>
    </reaction>
</comment>
<feature type="transmembrane region" description="Helical" evidence="5">
    <location>
        <begin position="88"/>
        <end position="111"/>
    </location>
</feature>
<protein>
    <recommendedName>
        <fullName evidence="5">NADH-quinone oxidoreductase subunit H</fullName>
        <ecNumber evidence="5">7.1.1.-</ecNumber>
    </recommendedName>
    <alternativeName>
        <fullName evidence="5">NADH dehydrogenase I subunit H</fullName>
    </alternativeName>
    <alternativeName>
        <fullName evidence="5">NDH-1 subunit H</fullName>
    </alternativeName>
</protein>
<feature type="transmembrane region" description="Helical" evidence="5">
    <location>
        <begin position="332"/>
        <end position="351"/>
    </location>
</feature>
<evidence type="ECO:0000256" key="6">
    <source>
        <dbReference type="RuleBase" id="RU000471"/>
    </source>
</evidence>
<feature type="transmembrane region" description="Helical" evidence="5">
    <location>
        <begin position="357"/>
        <end position="379"/>
    </location>
</feature>
<dbReference type="HAMAP" id="MF_01350">
    <property type="entry name" value="NDH1_NuoH"/>
    <property type="match status" value="1"/>
</dbReference>
<dbReference type="PANTHER" id="PTHR11432">
    <property type="entry name" value="NADH DEHYDROGENASE SUBUNIT 1"/>
    <property type="match status" value="1"/>
</dbReference>
<dbReference type="EMBL" id="JAKJLQ010000012">
    <property type="protein sequence ID" value="MDF6102625.1"/>
    <property type="molecule type" value="Genomic_DNA"/>
</dbReference>
<keyword evidence="5" id="KW-1278">Translocase</keyword>
<gene>
    <name evidence="5 8" type="primary">nuoH</name>
    <name evidence="8" type="ORF">L2299_16360</name>
</gene>
<dbReference type="EC" id="7.1.1.-" evidence="5"/>
<keyword evidence="5" id="KW-0830">Ubiquinone</keyword>
<feature type="transmembrane region" description="Helical" evidence="5">
    <location>
        <begin position="203"/>
        <end position="221"/>
    </location>
</feature>
<evidence type="ECO:0000256" key="5">
    <source>
        <dbReference type="HAMAP-Rule" id="MF_01350"/>
    </source>
</evidence>
<dbReference type="GO" id="GO:0050136">
    <property type="term" value="F:NADH dehydrogenase (quinone) (non-electrogenic) activity"/>
    <property type="evidence" value="ECO:0007669"/>
    <property type="project" value="UniProtKB-EC"/>
</dbReference>
<keyword evidence="4 5" id="KW-0472">Membrane</keyword>
<dbReference type="PANTHER" id="PTHR11432:SF3">
    <property type="entry name" value="NADH-UBIQUINONE OXIDOREDUCTASE CHAIN 1"/>
    <property type="match status" value="1"/>
</dbReference>
<dbReference type="NCBIfam" id="NF004741">
    <property type="entry name" value="PRK06076.1-2"/>
    <property type="match status" value="1"/>
</dbReference>
<evidence type="ECO:0000256" key="2">
    <source>
        <dbReference type="ARBA" id="ARBA00022692"/>
    </source>
</evidence>
<dbReference type="RefSeq" id="WP_277244127.1">
    <property type="nucleotide sequence ID" value="NZ_JAKJLQ010000012.1"/>
</dbReference>
<keyword evidence="8" id="KW-0560">Oxidoreductase</keyword>
<comment type="subcellular location">
    <subcellularLocation>
        <location evidence="5 6">Cell membrane</location>
        <topology evidence="5 6">Multi-pass membrane protein</topology>
    </subcellularLocation>
    <subcellularLocation>
        <location evidence="1">Membrane</location>
        <topology evidence="1">Multi-pass membrane protein</topology>
    </subcellularLocation>
</comment>
<dbReference type="Pfam" id="PF00146">
    <property type="entry name" value="NADHdh"/>
    <property type="match status" value="1"/>
</dbReference>
<dbReference type="NCBIfam" id="NF004743">
    <property type="entry name" value="PRK06076.1-4"/>
    <property type="match status" value="1"/>
</dbReference>
<dbReference type="PROSITE" id="PS00668">
    <property type="entry name" value="COMPLEX1_ND1_2"/>
    <property type="match status" value="1"/>
</dbReference>
<feature type="region of interest" description="Disordered" evidence="7">
    <location>
        <begin position="392"/>
        <end position="426"/>
    </location>
</feature>
<evidence type="ECO:0000256" key="4">
    <source>
        <dbReference type="ARBA" id="ARBA00023136"/>
    </source>
</evidence>
<dbReference type="PROSITE" id="PS00667">
    <property type="entry name" value="COMPLEX1_ND1_1"/>
    <property type="match status" value="1"/>
</dbReference>